<evidence type="ECO:0000313" key="1">
    <source>
        <dbReference type="Proteomes" id="UP000887580"/>
    </source>
</evidence>
<name>A0AC35FM75_9BILA</name>
<accession>A0AC35FM75</accession>
<sequence length="614" mass="69804">MVRTYAFNPSTQSAGLPGSRKPPQELLEQDRHLTHIPLDASQTFPQQKVYEVFQQHPFDASLSSSSLSSGPLAPQIIPGSTQLFGIRSILIDGQHFYQPIDPQLNQLINKEFATLGIINNNINRSNNNLHKNDYNPPADPGPSNQNYLSQNPVGLTAFHIANQHSHLNPSQSFSHSHISRTDSLKAFSEYDPAIQKNHVGIPVNHNHKILQSPLNQRDNDKAMIDDFPWARGNPQPKSGKRGSTHWNAGQQTSKLPSSLYSLNDPFKLSGKLVDSGLNSLHAAPPATSLYHFDRDAYTSLSAAPPLPVHLPSLNMSGSTNSYGAFYNDPLAASRNTYYPTYNNPPKLSNSYDFPKNDKEQHKFELLRQIEENKRRKEYEKMRERELEDRERLRSEIFQARQQAEIEAEQRAVKEKALAVERKAARMAEVTTKSNNNRQPPSVIRENNSRPRRDSGDMSGPPRKLEWWEKKNTLNEQQQRQQSPVIPALRNKNADHPPSRQITRAPSVESTMRNRTPSLDQAIRASTPQRRSSSQAPAKRGDSPRPASRPIRPMAQSLSRNSRHSIDSTDVRVPHFDRANETLRSLDHTHRELEHEQRRVHKAIQENNYDHEVFR</sequence>
<evidence type="ECO:0000313" key="2">
    <source>
        <dbReference type="WBParaSite" id="PS1159_v2.g18890.t2"/>
    </source>
</evidence>
<organism evidence="1 2">
    <name type="scientific">Panagrolaimus sp. PS1159</name>
    <dbReference type="NCBI Taxonomy" id="55785"/>
    <lineage>
        <taxon>Eukaryota</taxon>
        <taxon>Metazoa</taxon>
        <taxon>Ecdysozoa</taxon>
        <taxon>Nematoda</taxon>
        <taxon>Chromadorea</taxon>
        <taxon>Rhabditida</taxon>
        <taxon>Tylenchina</taxon>
        <taxon>Panagrolaimomorpha</taxon>
        <taxon>Panagrolaimoidea</taxon>
        <taxon>Panagrolaimidae</taxon>
        <taxon>Panagrolaimus</taxon>
    </lineage>
</organism>
<reference evidence="2" key="1">
    <citation type="submission" date="2022-11" db="UniProtKB">
        <authorList>
            <consortium name="WormBaseParasite"/>
        </authorList>
    </citation>
    <scope>IDENTIFICATION</scope>
</reference>
<proteinExistence type="predicted"/>
<dbReference type="WBParaSite" id="PS1159_v2.g18890.t2">
    <property type="protein sequence ID" value="PS1159_v2.g18890.t2"/>
    <property type="gene ID" value="PS1159_v2.g18890"/>
</dbReference>
<protein>
    <submittedName>
        <fullName evidence="2">CCDC66 domain-containing protein</fullName>
    </submittedName>
</protein>
<dbReference type="Proteomes" id="UP000887580">
    <property type="component" value="Unplaced"/>
</dbReference>